<gene>
    <name evidence="1" type="ORF">N4562_04375</name>
</gene>
<dbReference type="AlphaFoldDB" id="A0A9Q9J8G3"/>
<reference evidence="1" key="1">
    <citation type="submission" date="2022-09" db="EMBL/GenBank/DDBJ databases">
        <title>Complete genome of Ligilactobacillus agilis AM_LB6, isolated from chicken feces.</title>
        <authorList>
            <person name="den Bakker H.C."/>
            <person name="Mann A."/>
        </authorList>
    </citation>
    <scope>NUCLEOTIDE SEQUENCE</scope>
    <source>
        <strain evidence="1">AM_LB6</strain>
    </source>
</reference>
<protein>
    <submittedName>
        <fullName evidence="1">Uncharacterized protein</fullName>
    </submittedName>
</protein>
<evidence type="ECO:0000313" key="2">
    <source>
        <dbReference type="Proteomes" id="UP001058429"/>
    </source>
</evidence>
<sequence length="220" mass="26093">MKMRYTDVEVMKDDLKKEMIRLNLQKNASKTEYNKRYNKEIAPSATGVLKRTGMKWQELMAEFGFAKKKHANGKHTVGISRKHRRWDEADKREIIAKSLLCMHKYRPAVLNEFRKLARTEVGAGINTMSQHGVTWSLLYRLYYEKYGEFLNPNNSINFYIMENAKLLKAAKKFINDNGIKTQQEYTQKRQETNDEVPSYYTLHKLLDEQELWVLFNIREV</sequence>
<dbReference type="GeneID" id="75137064"/>
<dbReference type="EMBL" id="CP104396">
    <property type="protein sequence ID" value="UXC64257.1"/>
    <property type="molecule type" value="Genomic_DNA"/>
</dbReference>
<organism evidence="1 2">
    <name type="scientific">Ligilactobacillus agilis</name>
    <dbReference type="NCBI Taxonomy" id="1601"/>
    <lineage>
        <taxon>Bacteria</taxon>
        <taxon>Bacillati</taxon>
        <taxon>Bacillota</taxon>
        <taxon>Bacilli</taxon>
        <taxon>Lactobacillales</taxon>
        <taxon>Lactobacillaceae</taxon>
        <taxon>Ligilactobacillus</taxon>
    </lineage>
</organism>
<dbReference type="RefSeq" id="WP_260904863.1">
    <property type="nucleotide sequence ID" value="NZ_CP104396.1"/>
</dbReference>
<accession>A0A9Q9J8G3</accession>
<dbReference type="Proteomes" id="UP001058429">
    <property type="component" value="Chromosome"/>
</dbReference>
<proteinExistence type="predicted"/>
<evidence type="ECO:0000313" key="1">
    <source>
        <dbReference type="EMBL" id="UXC64257.1"/>
    </source>
</evidence>
<name>A0A9Q9J8G3_9LACO</name>